<feature type="region of interest" description="Disordered" evidence="2">
    <location>
        <begin position="381"/>
        <end position="414"/>
    </location>
</feature>
<protein>
    <submittedName>
        <fullName evidence="3">Hypothetical_protein</fullName>
    </submittedName>
</protein>
<feature type="compositionally biased region" description="Low complexity" evidence="2">
    <location>
        <begin position="1418"/>
        <end position="1427"/>
    </location>
</feature>
<name>A0A3P3Z0N7_LEIBR</name>
<feature type="coiled-coil region" evidence="1">
    <location>
        <begin position="483"/>
        <end position="761"/>
    </location>
</feature>
<feature type="region of interest" description="Disordered" evidence="2">
    <location>
        <begin position="1541"/>
        <end position="1563"/>
    </location>
</feature>
<feature type="compositionally biased region" description="Polar residues" evidence="2">
    <location>
        <begin position="246"/>
        <end position="258"/>
    </location>
</feature>
<feature type="compositionally biased region" description="Low complexity" evidence="2">
    <location>
        <begin position="224"/>
        <end position="236"/>
    </location>
</feature>
<dbReference type="PANTHER" id="PTHR43941">
    <property type="entry name" value="STRUCTURAL MAINTENANCE OF CHROMOSOMES PROTEIN 2"/>
    <property type="match status" value="1"/>
</dbReference>
<evidence type="ECO:0000313" key="3">
    <source>
        <dbReference type="EMBL" id="SYZ63726.1"/>
    </source>
</evidence>
<sequence length="1605" mass="173237">MENNAVSRQQCPSHADAASPFIAFTPSSPHRSANSAADVPATATATTVIHMNSTEDEEENMVRESVGKGTDTGTGHTTVNAAMAEALDVRRGAGTAAGEGGGRTALWADQAETVTAYQLASAALRRLPTRAAPVDMDFGRRQRPDEVTTPKVEANLTLLGVSAPSSSPSAAHCRVTFDTADQQAACTTDSPPRTSVEKKARAGTLAVVSPSSSRFQVPPPPLSQTARAPAAQASRHASPHKGKESATVTSTEAQSPNSVHAYHHGDRQLSEDAVKVVSVRSDAEGEEGDVAARVLFSLLEKDNVIKRLTRTVEALQDENTVLPSRREAAAAEAAVVPTPPATGFALSPDRVKTSSPSWPATPVRWWKTEPKALLSEGVRQPYEGSQAPEGSNHANLKKQRLHASPSLSAAHATTSTITTLQRTLAEKEAELAGLHAHATIHGTAQAAGDAAMFAGEPPLDHNTDDSLTAGARRAPSASTSAAEAVAEARIAQLEWQLENVQQEKREDTHTLRDHINHLTRELHRKSRHMARQERQHKLELTALQQEVTALADQLDEQIRVSASAASASPRREPETEQVMELQRQLAEVKAREALLLRESAATQRRWLRELEEQKHLLDEARAEAAQEEAQNECRVQQERQLAQMTAQQQQQQLEAQVRQYKAALAQAQRELSELRTVHQRTEATVSDQRQHLQLISHDIATAALERAHEEQRTARAEEQVMLLRQQLRQAEAIISSQKAELEALRQARQDEATTASALQEEEHAALLKHVEGCMKGSEAVESALLAAESSRREMASQLAHALDERNEYHRLFREASVQAQAQLLEQQQLLSEGNDVVFRRLREVQADLTCRTEALGATQSELQTVQRQLFALKDELSSSETARCELGEELRAVQARYEAQTAQLVRVKEDLKGALHAQLTTVGKLRRREQQLRSQQAMSQRARERRQEEQRALQGIVDLLWSPAASLLPACRRASAVGTHEVSRVLNLPPAKVLRSATTLAPGSIPALSRRALASMLEWSASIDARKSRRDQKRRWAGRADALTAGVGVESSDVQSTVHPSRSASSVSSATTSVVMSAVSWADAPATCEEDDTSAKLRAAGSTRVPLHSRVDSNLPTLERQLQLSAIAHKGEGRTAATDTDLPVLRLLGAIHDAVEQMCAAFAAAQHELGTKRTAVRTLVKERKAQQAQVEELRATLQEQQHKAERLQRNAVQTMRAESQVELEKANHAWRERHEVDMALQLRSCAEQHRRAVAEVVEACAEHVQAELIAFVQLLPTTLGAALAAAASASAESMRDKVLREVRHEYCCPPDTPTAVHHLVGGHDHGAPTPPTSTAAAAADDVSLLSLGLEVQPDVQAECDAIIRDVLGMACGWDDLTSAVMIASSTAVATYPPGRVLPSTASPDPQPGALAYNSAVGSSASPPAAEPTQRIVANAEAALWAEEEMAELREVIHSHLTHSLASLTAVTSLSSLAGVTTGVSGNRKGEVRQDAYGHVRDTPATLGGASSGTSPINAKRADAGEGLEAALRETVLPRWMNFPRTATHQASPSPSLSPVRVTVSTPAPPRSSAAGVVAATPVSLHQQQPRLLALLLNACVAHVHERLLA</sequence>
<accession>A0A3P3Z0N7</accession>
<feature type="compositionally biased region" description="Polar residues" evidence="2">
    <location>
        <begin position="1541"/>
        <end position="1552"/>
    </location>
</feature>
<feature type="compositionally biased region" description="Polar residues" evidence="2">
    <location>
        <begin position="184"/>
        <end position="193"/>
    </location>
</feature>
<feature type="region of interest" description="Disordered" evidence="2">
    <location>
        <begin position="926"/>
        <end position="946"/>
    </location>
</feature>
<evidence type="ECO:0000313" key="4">
    <source>
        <dbReference type="Proteomes" id="UP000319462"/>
    </source>
</evidence>
<dbReference type="GO" id="GO:0000785">
    <property type="term" value="C:chromatin"/>
    <property type="evidence" value="ECO:0007669"/>
    <property type="project" value="TreeGrafter"/>
</dbReference>
<feature type="region of interest" description="Disordered" evidence="2">
    <location>
        <begin position="184"/>
        <end position="269"/>
    </location>
</feature>
<dbReference type="GO" id="GO:0003682">
    <property type="term" value="F:chromatin binding"/>
    <property type="evidence" value="ECO:0007669"/>
    <property type="project" value="TreeGrafter"/>
</dbReference>
<organism evidence="3 4">
    <name type="scientific">Leishmania braziliensis MHOM/BR/75/M2904</name>
    <dbReference type="NCBI Taxonomy" id="420245"/>
    <lineage>
        <taxon>Eukaryota</taxon>
        <taxon>Discoba</taxon>
        <taxon>Euglenozoa</taxon>
        <taxon>Kinetoplastea</taxon>
        <taxon>Metakinetoplastina</taxon>
        <taxon>Trypanosomatida</taxon>
        <taxon>Trypanosomatidae</taxon>
        <taxon>Leishmaniinae</taxon>
        <taxon>Leishmania</taxon>
        <taxon>Leishmania braziliensis species complex</taxon>
    </lineage>
</organism>
<dbReference type="GO" id="GO:0000796">
    <property type="term" value="C:condensin complex"/>
    <property type="evidence" value="ECO:0007669"/>
    <property type="project" value="TreeGrafter"/>
</dbReference>
<dbReference type="EMBL" id="LS997611">
    <property type="protein sequence ID" value="SYZ63726.1"/>
    <property type="molecule type" value="Genomic_DNA"/>
</dbReference>
<feature type="coiled-coil region" evidence="1">
    <location>
        <begin position="1176"/>
        <end position="1217"/>
    </location>
</feature>
<feature type="region of interest" description="Disordered" evidence="2">
    <location>
        <begin position="19"/>
        <end position="40"/>
    </location>
</feature>
<evidence type="ECO:0000256" key="1">
    <source>
        <dbReference type="SAM" id="Coils"/>
    </source>
</evidence>
<feature type="compositionally biased region" description="Low complexity" evidence="2">
    <location>
        <begin position="402"/>
        <end position="414"/>
    </location>
</feature>
<proteinExistence type="predicted"/>
<gene>
    <name evidence="3" type="ORF">LBRM2904_12.0320</name>
</gene>
<dbReference type="GO" id="GO:0000793">
    <property type="term" value="C:condensed chromosome"/>
    <property type="evidence" value="ECO:0007669"/>
    <property type="project" value="TreeGrafter"/>
</dbReference>
<feature type="region of interest" description="Disordered" evidence="2">
    <location>
        <begin position="1398"/>
        <end position="1427"/>
    </location>
</feature>
<dbReference type="GO" id="GO:0007076">
    <property type="term" value="P:mitotic chromosome condensation"/>
    <property type="evidence" value="ECO:0007669"/>
    <property type="project" value="TreeGrafter"/>
</dbReference>
<feature type="compositionally biased region" description="Low complexity" evidence="2">
    <location>
        <begin position="469"/>
        <end position="478"/>
    </location>
</feature>
<keyword evidence="1" id="KW-0175">Coiled coil</keyword>
<dbReference type="PANTHER" id="PTHR43941:SF1">
    <property type="entry name" value="STRUCTURAL MAINTENANCE OF CHROMOSOMES PROTEIN 2"/>
    <property type="match status" value="1"/>
</dbReference>
<evidence type="ECO:0000256" key="2">
    <source>
        <dbReference type="SAM" id="MobiDB-lite"/>
    </source>
</evidence>
<dbReference type="Proteomes" id="UP000319462">
    <property type="component" value="Chromosome 12"/>
</dbReference>
<feature type="region of interest" description="Disordered" evidence="2">
    <location>
        <begin position="453"/>
        <end position="478"/>
    </location>
</feature>
<reference evidence="3 4" key="1">
    <citation type="submission" date="2018-09" db="EMBL/GenBank/DDBJ databases">
        <authorList>
            <person name="Peiro R."/>
            <person name="Begona"/>
            <person name="Cbmso G."/>
            <person name="Lopez M."/>
            <person name="Gonzalez S."/>
        </authorList>
    </citation>
    <scope>NUCLEOTIDE SEQUENCE [LARGE SCALE GENOMIC DNA]</scope>
</reference>